<gene>
    <name evidence="3" type="ORF">SeLEV6574_g02068</name>
    <name evidence="4" type="ORF">SeMB42_g00009</name>
</gene>
<dbReference type="OrthoDB" id="10256309at2759"/>
<name>A0A507DUW4_9FUNG</name>
<dbReference type="GO" id="GO:0003723">
    <property type="term" value="F:RNA binding"/>
    <property type="evidence" value="ECO:0007669"/>
    <property type="project" value="InterPro"/>
</dbReference>
<dbReference type="EMBL" id="QEAM01000053">
    <property type="protein sequence ID" value="TPX48376.1"/>
    <property type="molecule type" value="Genomic_DNA"/>
</dbReference>
<dbReference type="GO" id="GO:1990481">
    <property type="term" value="P:mRNA pseudouridine synthesis"/>
    <property type="evidence" value="ECO:0007669"/>
    <property type="project" value="TreeGrafter"/>
</dbReference>
<dbReference type="STRING" id="286115.A0A507DUW4"/>
<feature type="compositionally biased region" description="Polar residues" evidence="2">
    <location>
        <begin position="269"/>
        <end position="278"/>
    </location>
</feature>
<dbReference type="InterPro" id="IPR020103">
    <property type="entry name" value="PsdUridine_synth_cat_dom_sf"/>
</dbReference>
<dbReference type="EMBL" id="QEAN01000001">
    <property type="protein sequence ID" value="TPX54995.1"/>
    <property type="molecule type" value="Genomic_DNA"/>
</dbReference>
<evidence type="ECO:0000313" key="5">
    <source>
        <dbReference type="Proteomes" id="UP000317494"/>
    </source>
</evidence>
<keyword evidence="5" id="KW-1185">Reference proteome</keyword>
<proteinExistence type="predicted"/>
<dbReference type="InterPro" id="IPR020095">
    <property type="entry name" value="PsdUridine_synth_TruA_C"/>
</dbReference>
<dbReference type="VEuPathDB" id="FungiDB:SeMB42_g00009"/>
<organism evidence="4 5">
    <name type="scientific">Synchytrium endobioticum</name>
    <dbReference type="NCBI Taxonomy" id="286115"/>
    <lineage>
        <taxon>Eukaryota</taxon>
        <taxon>Fungi</taxon>
        <taxon>Fungi incertae sedis</taxon>
        <taxon>Chytridiomycota</taxon>
        <taxon>Chytridiomycota incertae sedis</taxon>
        <taxon>Chytridiomycetes</taxon>
        <taxon>Synchytriales</taxon>
        <taxon>Synchytriaceae</taxon>
        <taxon>Synchytrium</taxon>
    </lineage>
</organism>
<dbReference type="SUPFAM" id="SSF55120">
    <property type="entry name" value="Pseudouridine synthase"/>
    <property type="match status" value="1"/>
</dbReference>
<evidence type="ECO:0008006" key="7">
    <source>
        <dbReference type="Google" id="ProtNLM"/>
    </source>
</evidence>
<dbReference type="Proteomes" id="UP000320475">
    <property type="component" value="Unassembled WGS sequence"/>
</dbReference>
<keyword evidence="1" id="KW-0413">Isomerase</keyword>
<evidence type="ECO:0000313" key="3">
    <source>
        <dbReference type="EMBL" id="TPX48376.1"/>
    </source>
</evidence>
<feature type="region of interest" description="Disordered" evidence="2">
    <location>
        <begin position="255"/>
        <end position="279"/>
    </location>
</feature>
<evidence type="ECO:0000256" key="2">
    <source>
        <dbReference type="SAM" id="MobiDB-lite"/>
    </source>
</evidence>
<dbReference type="Proteomes" id="UP000317494">
    <property type="component" value="Unassembled WGS sequence"/>
</dbReference>
<dbReference type="InterPro" id="IPR020094">
    <property type="entry name" value="TruA/RsuA/RluB/E/F_N"/>
</dbReference>
<feature type="region of interest" description="Disordered" evidence="2">
    <location>
        <begin position="309"/>
        <end position="369"/>
    </location>
</feature>
<feature type="compositionally biased region" description="Low complexity" evidence="2">
    <location>
        <begin position="346"/>
        <end position="359"/>
    </location>
</feature>
<evidence type="ECO:0000256" key="1">
    <source>
        <dbReference type="ARBA" id="ARBA00023235"/>
    </source>
</evidence>
<reference evidence="5 6" key="1">
    <citation type="journal article" date="2019" name="Sci. Rep.">
        <title>Comparative genomics of chytrid fungi reveal insights into the obligate biotrophic and pathogenic lifestyle of Synchytrium endobioticum.</title>
        <authorList>
            <person name="van de Vossenberg B.T.L.H."/>
            <person name="Warris S."/>
            <person name="Nguyen H.D.T."/>
            <person name="van Gent-Pelzer M.P.E."/>
            <person name="Joly D.L."/>
            <person name="van de Geest H.C."/>
            <person name="Bonants P.J.M."/>
            <person name="Smith D.S."/>
            <person name="Levesque C.A."/>
            <person name="van der Lee T.A.J."/>
        </authorList>
    </citation>
    <scope>NUCLEOTIDE SEQUENCE [LARGE SCALE GENOMIC DNA]</scope>
    <source>
        <strain evidence="3 6">LEV6574</strain>
        <strain evidence="4 5">MB42</strain>
    </source>
</reference>
<dbReference type="PANTHER" id="PTHR11142">
    <property type="entry name" value="PSEUDOURIDYLATE SYNTHASE"/>
    <property type="match status" value="1"/>
</dbReference>
<feature type="region of interest" description="Disordered" evidence="2">
    <location>
        <begin position="229"/>
        <end position="248"/>
    </location>
</feature>
<accession>A0A507DUW4</accession>
<sequence>MLDAATVPEEAEYEAGSQHTIQAVEKSVPAKVVLAMSYDSFAYSGFERSRGESTVEGDLLAALSSLSAIPRNKKHLKLSKTSNTDAGVHALRQMQGVLDTPHFLESLNQLLPEQVRVWGLVQATSDFSARRNCDTQSWTYLLPTYVFHAPSTQTHYHNPAREDEDVVHVVQVPIEESRGVLRSLSRRVSRSSRVATKYRNGHTTQPTSPMYDTMDDKTGRLCASAPLSPVAIDDEPTSKVPPKSQEKGFIATLKRITSRRGRRSRSSDNLKSPTTSSYIPRIYTPYANGVLGGQAADPLDEIPVTLRRKDSVGGLGSPGGPSGGSEDGIISTLRRTLSRRDGSRAGGSLSPGPRSRSQPARSAPGGFVDESSENVFQQSLKDMTAAAEPLNLAEPTAEDLQIMREFRATPLQLKALNHIMGIYRGTHNWHNYTRGGIYDDMPYERVLNCEASAPEYYNGMEWVRITISARSFEKYQIVKMIALAVLVIRTNTPRSVVANSFGRAKIDIPEIPGYGLLLEDASYDSYNSEIARLAAASPIVGDLQPVTFEPFRDHIEEFQRTLCKKVVSSEYEKLGLLDWTRAIDKYSFLYTSYLNPRGIIDLSEFWDHGVQ</sequence>
<feature type="compositionally biased region" description="Gly residues" evidence="2">
    <location>
        <begin position="313"/>
        <end position="326"/>
    </location>
</feature>
<protein>
    <recommendedName>
        <fullName evidence="7">Pseudouridine synthase I TruA alpha/beta domain-containing protein</fullName>
    </recommendedName>
</protein>
<evidence type="ECO:0000313" key="6">
    <source>
        <dbReference type="Proteomes" id="UP000320475"/>
    </source>
</evidence>
<dbReference type="GO" id="GO:0009982">
    <property type="term" value="F:pseudouridine synthase activity"/>
    <property type="evidence" value="ECO:0007669"/>
    <property type="project" value="InterPro"/>
</dbReference>
<dbReference type="GO" id="GO:0031119">
    <property type="term" value="P:tRNA pseudouridine synthesis"/>
    <property type="evidence" value="ECO:0007669"/>
    <property type="project" value="TreeGrafter"/>
</dbReference>
<dbReference type="PANTHER" id="PTHR11142:SF4">
    <property type="entry name" value="PSEUDOURIDYLATE SYNTHASE 1 HOMOLOG"/>
    <property type="match status" value="1"/>
</dbReference>
<dbReference type="Gene3D" id="3.30.70.580">
    <property type="entry name" value="Pseudouridine synthase I, catalytic domain, N-terminal subdomain"/>
    <property type="match status" value="1"/>
</dbReference>
<dbReference type="FunFam" id="3.30.70.660:FF:000002">
    <property type="entry name" value="tRNA pseudouridine synthase"/>
    <property type="match status" value="1"/>
</dbReference>
<dbReference type="InterPro" id="IPR001406">
    <property type="entry name" value="PsdUridine_synth_TruA"/>
</dbReference>
<dbReference type="AlphaFoldDB" id="A0A507DUW4"/>
<comment type="caution">
    <text evidence="4">The sequence shown here is derived from an EMBL/GenBank/DDBJ whole genome shotgun (WGS) entry which is preliminary data.</text>
</comment>
<dbReference type="GO" id="GO:0005634">
    <property type="term" value="C:nucleus"/>
    <property type="evidence" value="ECO:0007669"/>
    <property type="project" value="TreeGrafter"/>
</dbReference>
<dbReference type="Gene3D" id="3.30.70.660">
    <property type="entry name" value="Pseudouridine synthase I, catalytic domain, C-terminal subdomain"/>
    <property type="match status" value="1"/>
</dbReference>
<evidence type="ECO:0000313" key="4">
    <source>
        <dbReference type="EMBL" id="TPX54995.1"/>
    </source>
</evidence>